<dbReference type="EMBL" id="BPVZ01000096">
    <property type="protein sequence ID" value="GKV32515.1"/>
    <property type="molecule type" value="Genomic_DNA"/>
</dbReference>
<keyword evidence="2" id="KW-1185">Reference proteome</keyword>
<evidence type="ECO:0000313" key="2">
    <source>
        <dbReference type="Proteomes" id="UP001054252"/>
    </source>
</evidence>
<dbReference type="Proteomes" id="UP001054252">
    <property type="component" value="Unassembled WGS sequence"/>
</dbReference>
<accession>A0AAV5L5H2</accession>
<reference evidence="1 2" key="1">
    <citation type="journal article" date="2021" name="Commun. Biol.">
        <title>The genome of Shorea leprosula (Dipterocarpaceae) highlights the ecological relevance of drought in aseasonal tropical rainforests.</title>
        <authorList>
            <person name="Ng K.K.S."/>
            <person name="Kobayashi M.J."/>
            <person name="Fawcett J.A."/>
            <person name="Hatakeyama M."/>
            <person name="Paape T."/>
            <person name="Ng C.H."/>
            <person name="Ang C.C."/>
            <person name="Tnah L.H."/>
            <person name="Lee C.T."/>
            <person name="Nishiyama T."/>
            <person name="Sese J."/>
            <person name="O'Brien M.J."/>
            <person name="Copetti D."/>
            <person name="Mohd Noor M.I."/>
            <person name="Ong R.C."/>
            <person name="Putra M."/>
            <person name="Sireger I.Z."/>
            <person name="Indrioko S."/>
            <person name="Kosugi Y."/>
            <person name="Izuno A."/>
            <person name="Isagi Y."/>
            <person name="Lee S.L."/>
            <person name="Shimizu K.K."/>
        </authorList>
    </citation>
    <scope>NUCLEOTIDE SEQUENCE [LARGE SCALE GENOMIC DNA]</scope>
    <source>
        <strain evidence="1">214</strain>
    </source>
</reference>
<proteinExistence type="predicted"/>
<name>A0AAV5L5H2_9ROSI</name>
<comment type="caution">
    <text evidence="1">The sequence shown here is derived from an EMBL/GenBank/DDBJ whole genome shotgun (WGS) entry which is preliminary data.</text>
</comment>
<sequence>MKSPNHSLYPNFFLPFESPSESLNSKSGFLPFFRNPN</sequence>
<gene>
    <name evidence="1" type="ORF">SLEP1_g41113</name>
</gene>
<evidence type="ECO:0000313" key="1">
    <source>
        <dbReference type="EMBL" id="GKV32515.1"/>
    </source>
</evidence>
<organism evidence="1 2">
    <name type="scientific">Rubroshorea leprosula</name>
    <dbReference type="NCBI Taxonomy" id="152421"/>
    <lineage>
        <taxon>Eukaryota</taxon>
        <taxon>Viridiplantae</taxon>
        <taxon>Streptophyta</taxon>
        <taxon>Embryophyta</taxon>
        <taxon>Tracheophyta</taxon>
        <taxon>Spermatophyta</taxon>
        <taxon>Magnoliopsida</taxon>
        <taxon>eudicotyledons</taxon>
        <taxon>Gunneridae</taxon>
        <taxon>Pentapetalae</taxon>
        <taxon>rosids</taxon>
        <taxon>malvids</taxon>
        <taxon>Malvales</taxon>
        <taxon>Dipterocarpaceae</taxon>
        <taxon>Rubroshorea</taxon>
    </lineage>
</organism>
<protein>
    <submittedName>
        <fullName evidence="1">Uncharacterized protein</fullName>
    </submittedName>
</protein>
<dbReference type="AlphaFoldDB" id="A0AAV5L5H2"/>